<accession>A0A7W7CX68</accession>
<feature type="region of interest" description="Disordered" evidence="1">
    <location>
        <begin position="106"/>
        <end position="292"/>
    </location>
</feature>
<evidence type="ECO:0000256" key="1">
    <source>
        <dbReference type="SAM" id="MobiDB-lite"/>
    </source>
</evidence>
<organism evidence="2 3">
    <name type="scientific">Paractinoplanes abujensis</name>
    <dbReference type="NCBI Taxonomy" id="882441"/>
    <lineage>
        <taxon>Bacteria</taxon>
        <taxon>Bacillati</taxon>
        <taxon>Actinomycetota</taxon>
        <taxon>Actinomycetes</taxon>
        <taxon>Micromonosporales</taxon>
        <taxon>Micromonosporaceae</taxon>
        <taxon>Paractinoplanes</taxon>
    </lineage>
</organism>
<reference evidence="2 3" key="1">
    <citation type="submission" date="2020-08" db="EMBL/GenBank/DDBJ databases">
        <title>Sequencing the genomes of 1000 actinobacteria strains.</title>
        <authorList>
            <person name="Klenk H.-P."/>
        </authorList>
    </citation>
    <scope>NUCLEOTIDE SEQUENCE [LARGE SCALE GENOMIC DNA]</scope>
    <source>
        <strain evidence="2 3">DSM 45518</strain>
    </source>
</reference>
<sequence>MRGGLDDALEKLARRDELRRRASGEAPSATPPAVNELVEAIAAVVARHPELGVSVGVEGAGDPLLLHFYLADGQVQVNAENAAVLTPDESGPRHADFDLDADDTAERPYSAAPYSPAPDPVGGDTRRISQDDQDRFGPSTFGQPPQPASPGAERYYAESDTAERRYGSFDAAPTSGAGVPDPRYPTRDPGESSRDLGARLRDLGMASGGQPAMFAPHPYAATPPPPVPPQSHSESSATTRRIRPEQQRPPAEASAAERGAPARGPVPDQRGMPTPLPQPIPLQVERPEETEQAARRLAALLRDDPSLLDGPRG</sequence>
<feature type="compositionally biased region" description="Basic and acidic residues" evidence="1">
    <location>
        <begin position="124"/>
        <end position="135"/>
    </location>
</feature>
<dbReference type="RefSeq" id="WP_184954575.1">
    <property type="nucleotide sequence ID" value="NZ_BOMC01000059.1"/>
</dbReference>
<gene>
    <name evidence="2" type="ORF">BKA14_006464</name>
</gene>
<feature type="compositionally biased region" description="Basic and acidic residues" evidence="1">
    <location>
        <begin position="184"/>
        <end position="202"/>
    </location>
</feature>
<dbReference type="Proteomes" id="UP000542742">
    <property type="component" value="Unassembled WGS sequence"/>
</dbReference>
<feature type="compositionally biased region" description="Basic and acidic residues" evidence="1">
    <location>
        <begin position="155"/>
        <end position="167"/>
    </location>
</feature>
<feature type="compositionally biased region" description="Polar residues" evidence="1">
    <location>
        <begin position="230"/>
        <end position="239"/>
    </location>
</feature>
<dbReference type="EMBL" id="JACHMF010000001">
    <property type="protein sequence ID" value="MBB4696316.1"/>
    <property type="molecule type" value="Genomic_DNA"/>
</dbReference>
<proteinExistence type="predicted"/>
<feature type="compositionally biased region" description="Low complexity" evidence="1">
    <location>
        <begin position="248"/>
        <end position="267"/>
    </location>
</feature>
<dbReference type="AlphaFoldDB" id="A0A7W7CX68"/>
<evidence type="ECO:0000313" key="3">
    <source>
        <dbReference type="Proteomes" id="UP000542742"/>
    </source>
</evidence>
<name>A0A7W7CX68_9ACTN</name>
<keyword evidence="3" id="KW-1185">Reference proteome</keyword>
<protein>
    <submittedName>
        <fullName evidence="2">Uncharacterized protein</fullName>
    </submittedName>
</protein>
<comment type="caution">
    <text evidence="2">The sequence shown here is derived from an EMBL/GenBank/DDBJ whole genome shotgun (WGS) entry which is preliminary data.</text>
</comment>
<evidence type="ECO:0000313" key="2">
    <source>
        <dbReference type="EMBL" id="MBB4696316.1"/>
    </source>
</evidence>